<evidence type="ECO:0000313" key="2">
    <source>
        <dbReference type="Proteomes" id="UP000032430"/>
    </source>
</evidence>
<keyword evidence="2" id="KW-1185">Reference proteome</keyword>
<proteinExistence type="predicted"/>
<dbReference type="Proteomes" id="UP000032430">
    <property type="component" value="Chromosome I"/>
</dbReference>
<sequence>MKSLIRFHQIQRQDNVNLILNMLYLKEKGKCLRQVIEGLTHPEENKRMKLGEAVSILSQLLGRNMLQEQIELEDAEPSSQRTLRI</sequence>
<dbReference type="EMBL" id="LN614827">
    <property type="protein sequence ID" value="CEG56199.1"/>
    <property type="molecule type" value="Genomic_DNA"/>
</dbReference>
<evidence type="ECO:0000313" key="1">
    <source>
        <dbReference type="EMBL" id="CEG56199.1"/>
    </source>
</evidence>
<dbReference type="STRING" id="1212491.LFA_0749"/>
<dbReference type="AlphaFoldDB" id="A0A098G2I5"/>
<accession>A0A098G2I5</accession>
<reference evidence="2" key="1">
    <citation type="submission" date="2014-09" db="EMBL/GenBank/DDBJ databases">
        <authorList>
            <person name="Gomez-Valero L."/>
        </authorList>
    </citation>
    <scope>NUCLEOTIDE SEQUENCE [LARGE SCALE GENOMIC DNA]</scope>
    <source>
        <strain evidence="2">ATCC700992</strain>
    </source>
</reference>
<dbReference type="KEGG" id="lfa:LFA_0749"/>
<name>A0A098G2I5_9GAMM</name>
<protein>
    <submittedName>
        <fullName evidence="1">Uncharacterized protein</fullName>
    </submittedName>
</protein>
<dbReference type="HOGENOM" id="CLU_2508638_0_0_6"/>
<organism evidence="1 2">
    <name type="scientific">Legionella fallonii LLAP-10</name>
    <dbReference type="NCBI Taxonomy" id="1212491"/>
    <lineage>
        <taxon>Bacteria</taxon>
        <taxon>Pseudomonadati</taxon>
        <taxon>Pseudomonadota</taxon>
        <taxon>Gammaproteobacteria</taxon>
        <taxon>Legionellales</taxon>
        <taxon>Legionellaceae</taxon>
        <taxon>Legionella</taxon>
    </lineage>
</organism>
<gene>
    <name evidence="1" type="ORF">LFA_0749</name>
</gene>